<evidence type="ECO:0000313" key="2">
    <source>
        <dbReference type="EMBL" id="KAK3365116.1"/>
    </source>
</evidence>
<dbReference type="AlphaFoldDB" id="A0AAE0JWQ3"/>
<comment type="caution">
    <text evidence="2">The sequence shown here is derived from an EMBL/GenBank/DDBJ whole genome shotgun (WGS) entry which is preliminary data.</text>
</comment>
<organism evidence="2 3">
    <name type="scientific">Lasiosphaeria ovina</name>
    <dbReference type="NCBI Taxonomy" id="92902"/>
    <lineage>
        <taxon>Eukaryota</taxon>
        <taxon>Fungi</taxon>
        <taxon>Dikarya</taxon>
        <taxon>Ascomycota</taxon>
        <taxon>Pezizomycotina</taxon>
        <taxon>Sordariomycetes</taxon>
        <taxon>Sordariomycetidae</taxon>
        <taxon>Sordariales</taxon>
        <taxon>Lasiosphaeriaceae</taxon>
        <taxon>Lasiosphaeria</taxon>
    </lineage>
</organism>
<reference evidence="2" key="1">
    <citation type="journal article" date="2023" name="Mol. Phylogenet. Evol.">
        <title>Genome-scale phylogeny and comparative genomics of the fungal order Sordariales.</title>
        <authorList>
            <person name="Hensen N."/>
            <person name="Bonometti L."/>
            <person name="Westerberg I."/>
            <person name="Brannstrom I.O."/>
            <person name="Guillou S."/>
            <person name="Cros-Aarteil S."/>
            <person name="Calhoun S."/>
            <person name="Haridas S."/>
            <person name="Kuo A."/>
            <person name="Mondo S."/>
            <person name="Pangilinan J."/>
            <person name="Riley R."/>
            <person name="LaButti K."/>
            <person name="Andreopoulos B."/>
            <person name="Lipzen A."/>
            <person name="Chen C."/>
            <person name="Yan M."/>
            <person name="Daum C."/>
            <person name="Ng V."/>
            <person name="Clum A."/>
            <person name="Steindorff A."/>
            <person name="Ohm R.A."/>
            <person name="Martin F."/>
            <person name="Silar P."/>
            <person name="Natvig D.O."/>
            <person name="Lalanne C."/>
            <person name="Gautier V."/>
            <person name="Ament-Velasquez S.L."/>
            <person name="Kruys A."/>
            <person name="Hutchinson M.I."/>
            <person name="Powell A.J."/>
            <person name="Barry K."/>
            <person name="Miller A.N."/>
            <person name="Grigoriev I.V."/>
            <person name="Debuchy R."/>
            <person name="Gladieux P."/>
            <person name="Hiltunen Thoren M."/>
            <person name="Johannesson H."/>
        </authorList>
    </citation>
    <scope>NUCLEOTIDE SEQUENCE</scope>
    <source>
        <strain evidence="2">CBS 958.72</strain>
    </source>
</reference>
<dbReference type="InterPro" id="IPR036047">
    <property type="entry name" value="F-box-like_dom_sf"/>
</dbReference>
<keyword evidence="3" id="KW-1185">Reference proteome</keyword>
<dbReference type="SUPFAM" id="SSF81383">
    <property type="entry name" value="F-box domain"/>
    <property type="match status" value="1"/>
</dbReference>
<accession>A0AAE0JWQ3</accession>
<sequence length="250" mass="27886">MKLTGVSSTPVVGNDFGTMSVLPDEILLKIISADTLDLRSLSSLRLVCHKAEAWVDISVPEFRWILSLPPQTLRTVLSMPSAKYTCRFAYDLLHGIFLCAKCGATIPDPILSIVTMILGVPRIGIFNPSTGESMCFTCFQVNRVGHFKLRCKTGRHYLERGFGVLARDVLHIKKWKLAQKLAQSYNHMFVIMTFNTNPQPNNAADSDSNSVHESPELSHLVPQDENDCPVGLIPLYWTLRGLGFRPLKSL</sequence>
<evidence type="ECO:0000313" key="3">
    <source>
        <dbReference type="Proteomes" id="UP001287356"/>
    </source>
</evidence>
<reference evidence="2" key="2">
    <citation type="submission" date="2023-06" db="EMBL/GenBank/DDBJ databases">
        <authorList>
            <consortium name="Lawrence Berkeley National Laboratory"/>
            <person name="Haridas S."/>
            <person name="Hensen N."/>
            <person name="Bonometti L."/>
            <person name="Westerberg I."/>
            <person name="Brannstrom I.O."/>
            <person name="Guillou S."/>
            <person name="Cros-Aarteil S."/>
            <person name="Calhoun S."/>
            <person name="Kuo A."/>
            <person name="Mondo S."/>
            <person name="Pangilinan J."/>
            <person name="Riley R."/>
            <person name="Labutti K."/>
            <person name="Andreopoulos B."/>
            <person name="Lipzen A."/>
            <person name="Chen C."/>
            <person name="Yanf M."/>
            <person name="Daum C."/>
            <person name="Ng V."/>
            <person name="Clum A."/>
            <person name="Steindorff A."/>
            <person name="Ohm R."/>
            <person name="Martin F."/>
            <person name="Silar P."/>
            <person name="Natvig D."/>
            <person name="Lalanne C."/>
            <person name="Gautier V."/>
            <person name="Ament-Velasquez S.L."/>
            <person name="Kruys A."/>
            <person name="Hutchinson M.I."/>
            <person name="Powell A.J."/>
            <person name="Barry K."/>
            <person name="Miller A.N."/>
            <person name="Grigoriev I.V."/>
            <person name="Debuchy R."/>
            <person name="Gladieux P."/>
            <person name="Thoren M.H."/>
            <person name="Johannesson H."/>
        </authorList>
    </citation>
    <scope>NUCLEOTIDE SEQUENCE</scope>
    <source>
        <strain evidence="2">CBS 958.72</strain>
    </source>
</reference>
<evidence type="ECO:0008006" key="4">
    <source>
        <dbReference type="Google" id="ProtNLM"/>
    </source>
</evidence>
<feature type="region of interest" description="Disordered" evidence="1">
    <location>
        <begin position="201"/>
        <end position="223"/>
    </location>
</feature>
<dbReference type="Proteomes" id="UP001287356">
    <property type="component" value="Unassembled WGS sequence"/>
</dbReference>
<dbReference type="EMBL" id="JAULSN010000009">
    <property type="protein sequence ID" value="KAK3365116.1"/>
    <property type="molecule type" value="Genomic_DNA"/>
</dbReference>
<evidence type="ECO:0000256" key="1">
    <source>
        <dbReference type="SAM" id="MobiDB-lite"/>
    </source>
</evidence>
<name>A0AAE0JWQ3_9PEZI</name>
<feature type="compositionally biased region" description="Polar residues" evidence="1">
    <location>
        <begin position="201"/>
        <end position="212"/>
    </location>
</feature>
<gene>
    <name evidence="2" type="ORF">B0T24DRAFT_598418</name>
</gene>
<protein>
    <recommendedName>
        <fullName evidence="4">F-box domain-containing protein</fullName>
    </recommendedName>
</protein>
<proteinExistence type="predicted"/>